<dbReference type="GO" id="GO:0032049">
    <property type="term" value="P:cardiolipin biosynthetic process"/>
    <property type="evidence" value="ECO:0007669"/>
    <property type="project" value="UniProtKB-UniRule"/>
</dbReference>
<evidence type="ECO:0000256" key="12">
    <source>
        <dbReference type="NCBIfam" id="TIGR04265"/>
    </source>
</evidence>
<evidence type="ECO:0000256" key="1">
    <source>
        <dbReference type="ARBA" id="ARBA00004651"/>
    </source>
</evidence>
<dbReference type="SUPFAM" id="SSF56024">
    <property type="entry name" value="Phospholipase D/nuclease"/>
    <property type="match status" value="2"/>
</dbReference>
<keyword evidence="8" id="KW-0443">Lipid metabolism</keyword>
<evidence type="ECO:0000256" key="11">
    <source>
        <dbReference type="ARBA" id="ARBA00023264"/>
    </source>
</evidence>
<dbReference type="Proteomes" id="UP000234632">
    <property type="component" value="Unassembled WGS sequence"/>
</dbReference>
<dbReference type="GO" id="GO:0005886">
    <property type="term" value="C:plasma membrane"/>
    <property type="evidence" value="ECO:0007669"/>
    <property type="project" value="UniProtKB-SubCell"/>
</dbReference>
<dbReference type="GO" id="GO:0008808">
    <property type="term" value="F:cardiolipin synthase activity"/>
    <property type="evidence" value="ECO:0007669"/>
    <property type="project" value="UniProtKB-UniRule"/>
</dbReference>
<keyword evidence="7 13" id="KW-1133">Transmembrane helix</keyword>
<dbReference type="EMBL" id="CP013254">
    <property type="protein sequence ID" value="ALU38509.1"/>
    <property type="molecule type" value="Genomic_DNA"/>
</dbReference>
<evidence type="ECO:0000256" key="6">
    <source>
        <dbReference type="ARBA" id="ARBA00022737"/>
    </source>
</evidence>
<keyword evidence="20" id="KW-1185">Reference proteome</keyword>
<name>A0A0U2NWB4_9MICC</name>
<dbReference type="STRING" id="446860.AS188_00685"/>
<keyword evidence="10" id="KW-0594">Phospholipid biosynthesis</keyword>
<dbReference type="PANTHER" id="PTHR21248">
    <property type="entry name" value="CARDIOLIPIN SYNTHASE"/>
    <property type="match status" value="1"/>
</dbReference>
<dbReference type="EC" id="2.7.8.-" evidence="12"/>
<comment type="subcellular location">
    <subcellularLocation>
        <location evidence="1">Cell membrane</location>
        <topology evidence="1">Multi-pass membrane protein</topology>
    </subcellularLocation>
</comment>
<keyword evidence="2" id="KW-1003">Cell membrane</keyword>
<evidence type="ECO:0000256" key="3">
    <source>
        <dbReference type="ARBA" id="ARBA00022516"/>
    </source>
</evidence>
<keyword evidence="9 13" id="KW-0472">Membrane</keyword>
<accession>A0A0U2NWB4</accession>
<dbReference type="InterPro" id="IPR025202">
    <property type="entry name" value="PLD-like_dom"/>
</dbReference>
<keyword evidence="11" id="KW-1208">Phospholipid metabolism</keyword>
<dbReference type="Pfam" id="PF13396">
    <property type="entry name" value="PLDc_N"/>
    <property type="match status" value="1"/>
</dbReference>
<gene>
    <name evidence="15" type="ORF">AS188_00685</name>
    <name evidence="17" type="ORF">AUQ48_06665</name>
    <name evidence="16" type="ORF">KFL01_25780</name>
</gene>
<evidence type="ECO:0000256" key="13">
    <source>
        <dbReference type="SAM" id="Phobius"/>
    </source>
</evidence>
<evidence type="ECO:0000256" key="9">
    <source>
        <dbReference type="ARBA" id="ARBA00023136"/>
    </source>
</evidence>
<protein>
    <recommendedName>
        <fullName evidence="12">Cardiolipin synthase</fullName>
        <ecNumber evidence="12">2.7.8.-</ecNumber>
    </recommendedName>
</protein>
<sequence length="497" mass="56354">MTPAPFPLNQIPLEHLPEAVTVGGLVLGFLINLVAAGWISHNRRPSVALAWLLAIFLLPYLGLLLFLAIGSAKLPRKRMAMQARMNEIIRENTPDGHILGNVEEQLPAWIESTARLNYNLGALPMVGGNSFDLLTDNHESMRVMAEAVDGARDYVHFEFYIVAIDDASRPLLEALLRAHERGVRVRVLIDHLGSLGYPGYSELVERFDAAGFPWRRMLPLRPWKGEWQRPDLRNHRKILVVDGELGFTGSQNIIHRSYNKRKNLRRGYEWKDLMIRCTGPVVAELNALFTSDWYSETGDLLLDEASRELPDIQGPVFAQVLPSGPGFETENNLRLFNHLIYNANDRIVVSSPYFVPDESLMHALTTEAQSGVDVQLFVGETSDQFLPHHAQNSYYEELAAAGVKIYRYRAPTVLHAKFVLVDDYVSVIGSSNMDERSFALDLEVSVYIVDRDFRRRMDAVVAEFEAASTLLDIEEWNRRPLWQKYLDNMARLTSALL</sequence>
<proteinExistence type="predicted"/>
<dbReference type="PANTHER" id="PTHR21248:SF22">
    <property type="entry name" value="PHOSPHOLIPASE D"/>
    <property type="match status" value="1"/>
</dbReference>
<dbReference type="NCBIfam" id="TIGR04265">
    <property type="entry name" value="bac_cardiolipin"/>
    <property type="match status" value="1"/>
</dbReference>
<dbReference type="Proteomes" id="UP000321155">
    <property type="component" value="Unassembled WGS sequence"/>
</dbReference>
<dbReference type="InterPro" id="IPR027379">
    <property type="entry name" value="CLS_N"/>
</dbReference>
<evidence type="ECO:0000256" key="2">
    <source>
        <dbReference type="ARBA" id="ARBA00022475"/>
    </source>
</evidence>
<feature type="transmembrane region" description="Helical" evidence="13">
    <location>
        <begin position="20"/>
        <end position="40"/>
    </location>
</feature>
<dbReference type="Pfam" id="PF13091">
    <property type="entry name" value="PLDc_2"/>
    <property type="match status" value="2"/>
</dbReference>
<evidence type="ECO:0000313" key="20">
    <source>
        <dbReference type="Proteomes" id="UP000321155"/>
    </source>
</evidence>
<organism evidence="15 18">
    <name type="scientific">Kocuria flava</name>
    <dbReference type="NCBI Taxonomy" id="446860"/>
    <lineage>
        <taxon>Bacteria</taxon>
        <taxon>Bacillati</taxon>
        <taxon>Actinomycetota</taxon>
        <taxon>Actinomycetes</taxon>
        <taxon>Micrococcales</taxon>
        <taxon>Micrococcaceae</taxon>
        <taxon>Kocuria</taxon>
    </lineage>
</organism>
<dbReference type="KEGG" id="kfv:AS188_00685"/>
<evidence type="ECO:0000313" key="16">
    <source>
        <dbReference type="EMBL" id="GEO93272.1"/>
    </source>
</evidence>
<evidence type="ECO:0000256" key="4">
    <source>
        <dbReference type="ARBA" id="ARBA00022679"/>
    </source>
</evidence>
<evidence type="ECO:0000313" key="18">
    <source>
        <dbReference type="Proteomes" id="UP000057181"/>
    </source>
</evidence>
<evidence type="ECO:0000313" key="19">
    <source>
        <dbReference type="Proteomes" id="UP000234632"/>
    </source>
</evidence>
<dbReference type="PROSITE" id="PS50035">
    <property type="entry name" value="PLD"/>
    <property type="match status" value="2"/>
</dbReference>
<keyword evidence="4" id="KW-0808">Transferase</keyword>
<evidence type="ECO:0000256" key="5">
    <source>
        <dbReference type="ARBA" id="ARBA00022692"/>
    </source>
</evidence>
<dbReference type="InterPro" id="IPR001736">
    <property type="entry name" value="PLipase_D/transphosphatidylase"/>
</dbReference>
<evidence type="ECO:0000256" key="10">
    <source>
        <dbReference type="ARBA" id="ARBA00023209"/>
    </source>
</evidence>
<keyword evidence="6" id="KW-0677">Repeat</keyword>
<dbReference type="AlphaFoldDB" id="A0A0U2NWB4"/>
<dbReference type="Proteomes" id="UP000057181">
    <property type="component" value="Chromosome"/>
</dbReference>
<dbReference type="InterPro" id="IPR022924">
    <property type="entry name" value="Cardiolipin_synthase"/>
</dbReference>
<keyword evidence="5 13" id="KW-0812">Transmembrane</keyword>
<feature type="domain" description="PLD phosphodiesterase" evidence="14">
    <location>
        <begin position="410"/>
        <end position="437"/>
    </location>
</feature>
<reference evidence="17 19" key="2">
    <citation type="submission" date="2015-12" db="EMBL/GenBank/DDBJ databases">
        <authorList>
            <person name="Shamseldin A."/>
            <person name="Moawad H."/>
            <person name="Abd El-Rahim W.M."/>
            <person name="Sadowsky M.J."/>
        </authorList>
    </citation>
    <scope>NUCLEOTIDE SEQUENCE [LARGE SCALE GENOMIC DNA]</scope>
    <source>
        <strain evidence="17 19">S43</strain>
    </source>
</reference>
<evidence type="ECO:0000313" key="17">
    <source>
        <dbReference type="EMBL" id="PLC11973.1"/>
    </source>
</evidence>
<feature type="domain" description="PLD phosphodiesterase" evidence="14">
    <location>
        <begin position="230"/>
        <end position="257"/>
    </location>
</feature>
<reference evidence="15 18" key="1">
    <citation type="submission" date="2015-11" db="EMBL/GenBank/DDBJ databases">
        <title>Complete Genome Sequence of Kocuria flava strain HO-9041.</title>
        <authorList>
            <person name="Zhou M."/>
            <person name="Dai J."/>
        </authorList>
    </citation>
    <scope>NUCLEOTIDE SEQUENCE [LARGE SCALE GENOMIC DNA]</scope>
    <source>
        <strain evidence="15 18">HO-9041</strain>
    </source>
</reference>
<dbReference type="Gene3D" id="3.30.870.10">
    <property type="entry name" value="Endonuclease Chain A"/>
    <property type="match status" value="2"/>
</dbReference>
<evidence type="ECO:0000256" key="8">
    <source>
        <dbReference type="ARBA" id="ARBA00023098"/>
    </source>
</evidence>
<dbReference type="RefSeq" id="WP_058857223.1">
    <property type="nucleotide sequence ID" value="NZ_BJZR01000099.1"/>
</dbReference>
<evidence type="ECO:0000313" key="15">
    <source>
        <dbReference type="EMBL" id="ALU38509.1"/>
    </source>
</evidence>
<evidence type="ECO:0000256" key="7">
    <source>
        <dbReference type="ARBA" id="ARBA00022989"/>
    </source>
</evidence>
<dbReference type="EMBL" id="LOMZ01000001">
    <property type="protein sequence ID" value="PLC11973.1"/>
    <property type="molecule type" value="Genomic_DNA"/>
</dbReference>
<dbReference type="EMBL" id="BJZR01000099">
    <property type="protein sequence ID" value="GEO93272.1"/>
    <property type="molecule type" value="Genomic_DNA"/>
</dbReference>
<feature type="transmembrane region" description="Helical" evidence="13">
    <location>
        <begin position="47"/>
        <end position="69"/>
    </location>
</feature>
<reference evidence="16 20" key="3">
    <citation type="submission" date="2019-07" db="EMBL/GenBank/DDBJ databases">
        <title>Whole genome shotgun sequence of Kocuria flava NBRC 107626.</title>
        <authorList>
            <person name="Hosoyama A."/>
            <person name="Uohara A."/>
            <person name="Ohji S."/>
            <person name="Ichikawa N."/>
        </authorList>
    </citation>
    <scope>NUCLEOTIDE SEQUENCE [LARGE SCALE GENOMIC DNA]</scope>
    <source>
        <strain evidence="16 20">NBRC 107626</strain>
    </source>
</reference>
<keyword evidence="3" id="KW-0444">Lipid biosynthesis</keyword>
<dbReference type="SMART" id="SM00155">
    <property type="entry name" value="PLDc"/>
    <property type="match status" value="2"/>
</dbReference>
<dbReference type="OrthoDB" id="9762009at2"/>
<evidence type="ECO:0000259" key="14">
    <source>
        <dbReference type="PROSITE" id="PS50035"/>
    </source>
</evidence>